<evidence type="ECO:0000259" key="15">
    <source>
        <dbReference type="PROSITE" id="PS51183"/>
    </source>
</evidence>
<dbReference type="SMART" id="SM01014">
    <property type="entry name" value="ARID"/>
    <property type="match status" value="1"/>
</dbReference>
<dbReference type="InterPro" id="IPR019786">
    <property type="entry name" value="Zinc_finger_PHD-type_CS"/>
</dbReference>
<feature type="domain" description="ARID" evidence="14">
    <location>
        <begin position="314"/>
        <end position="409"/>
    </location>
</feature>
<feature type="domain" description="JmjN" evidence="15">
    <location>
        <begin position="249"/>
        <end position="290"/>
    </location>
</feature>
<feature type="compositionally biased region" description="Basic and acidic residues" evidence="12">
    <location>
        <begin position="1117"/>
        <end position="1126"/>
    </location>
</feature>
<dbReference type="SUPFAM" id="SSF57903">
    <property type="entry name" value="FYVE/PHD zinc finger"/>
    <property type="match status" value="1"/>
</dbReference>
<dbReference type="PROSITE" id="PS50016">
    <property type="entry name" value="ZF_PHD_2"/>
    <property type="match status" value="1"/>
</dbReference>
<dbReference type="OrthoDB" id="1678912at2759"/>
<dbReference type="FunCoup" id="G7EA73">
    <property type="interactions" value="197"/>
</dbReference>
<evidence type="ECO:0000256" key="12">
    <source>
        <dbReference type="SAM" id="MobiDB-lite"/>
    </source>
</evidence>
<feature type="region of interest" description="Disordered" evidence="12">
    <location>
        <begin position="55"/>
        <end position="163"/>
    </location>
</feature>
<evidence type="ECO:0000256" key="9">
    <source>
        <dbReference type="ARBA" id="ARBA00023242"/>
    </source>
</evidence>
<evidence type="ECO:0000256" key="3">
    <source>
        <dbReference type="ARBA" id="ARBA00012902"/>
    </source>
</evidence>
<evidence type="ECO:0000313" key="18">
    <source>
        <dbReference type="Proteomes" id="UP000009131"/>
    </source>
</evidence>
<comment type="subcellular location">
    <subcellularLocation>
        <location evidence="1">Nucleus</location>
    </subcellularLocation>
</comment>
<comment type="caution">
    <text evidence="17">The sequence shown here is derived from an EMBL/GenBank/DDBJ whole genome shotgun (WGS) entry which is preliminary data.</text>
</comment>
<evidence type="ECO:0000256" key="11">
    <source>
        <dbReference type="PROSITE-ProRule" id="PRU00146"/>
    </source>
</evidence>
<dbReference type="STRING" id="764103.G7EA73"/>
<dbReference type="InParanoid" id="G7EA73"/>
<dbReference type="Pfam" id="PF00628">
    <property type="entry name" value="PHD"/>
    <property type="match status" value="1"/>
</dbReference>
<accession>G7EA73</accession>
<dbReference type="SMART" id="SM00501">
    <property type="entry name" value="BRIGHT"/>
    <property type="match status" value="1"/>
</dbReference>
<dbReference type="PROSITE" id="PS01359">
    <property type="entry name" value="ZF_PHD_1"/>
    <property type="match status" value="1"/>
</dbReference>
<dbReference type="Pfam" id="PF01388">
    <property type="entry name" value="ARID"/>
    <property type="match status" value="1"/>
</dbReference>
<dbReference type="GO" id="GO:0003677">
    <property type="term" value="F:DNA binding"/>
    <property type="evidence" value="ECO:0007669"/>
    <property type="project" value="InterPro"/>
</dbReference>
<dbReference type="HOGENOM" id="CLU_274304_0_0_1"/>
<dbReference type="Pfam" id="PF02373">
    <property type="entry name" value="JmjC"/>
    <property type="match status" value="1"/>
</dbReference>
<dbReference type="EMBL" id="BABT02000229">
    <property type="protein sequence ID" value="GAA99733.1"/>
    <property type="molecule type" value="Genomic_DNA"/>
</dbReference>
<dbReference type="Pfam" id="PF21323">
    <property type="entry name" value="KDM5_C-hel"/>
    <property type="match status" value="1"/>
</dbReference>
<comment type="catalytic activity">
    <reaction evidence="10">
        <text>N(6),N(6),N(6)-trimethyl-L-lysyl(4)-[histone H3] + 3 2-oxoglutarate + 3 O2 = L-lysyl(4)-[histone H3] + 3 formaldehyde + 3 succinate + 3 CO2</text>
        <dbReference type="Rhea" id="RHEA:60208"/>
        <dbReference type="Rhea" id="RHEA-COMP:15537"/>
        <dbReference type="Rhea" id="RHEA-COMP:15547"/>
        <dbReference type="ChEBI" id="CHEBI:15379"/>
        <dbReference type="ChEBI" id="CHEBI:16526"/>
        <dbReference type="ChEBI" id="CHEBI:16810"/>
        <dbReference type="ChEBI" id="CHEBI:16842"/>
        <dbReference type="ChEBI" id="CHEBI:29969"/>
        <dbReference type="ChEBI" id="CHEBI:30031"/>
        <dbReference type="ChEBI" id="CHEBI:61961"/>
        <dbReference type="EC" id="1.14.11.67"/>
    </reaction>
</comment>
<feature type="compositionally biased region" description="Basic and acidic residues" evidence="12">
    <location>
        <begin position="1145"/>
        <end position="1161"/>
    </location>
</feature>
<dbReference type="Pfam" id="PF02375">
    <property type="entry name" value="JmjN"/>
    <property type="match status" value="1"/>
</dbReference>
<comment type="similarity">
    <text evidence="2">Belongs to the JARID1 histone demethylase family.</text>
</comment>
<gene>
    <name evidence="17" type="primary">Mo06436</name>
    <name evidence="17" type="ORF">E5Q_06436</name>
</gene>
<dbReference type="SUPFAM" id="SSF51197">
    <property type="entry name" value="Clavaminate synthase-like"/>
    <property type="match status" value="1"/>
</dbReference>
<dbReference type="SMART" id="SM00558">
    <property type="entry name" value="JmjC"/>
    <property type="match status" value="1"/>
</dbReference>
<feature type="region of interest" description="Disordered" evidence="12">
    <location>
        <begin position="1037"/>
        <end position="1071"/>
    </location>
</feature>
<evidence type="ECO:0000256" key="7">
    <source>
        <dbReference type="ARBA" id="ARBA00023002"/>
    </source>
</evidence>
<evidence type="ECO:0000256" key="8">
    <source>
        <dbReference type="ARBA" id="ARBA00023004"/>
    </source>
</evidence>
<dbReference type="InterPro" id="IPR001965">
    <property type="entry name" value="Znf_PHD"/>
</dbReference>
<evidence type="ECO:0000256" key="5">
    <source>
        <dbReference type="ARBA" id="ARBA00022771"/>
    </source>
</evidence>
<dbReference type="EC" id="1.14.11.67" evidence="3"/>
<dbReference type="PANTHER" id="PTHR10694:SF33">
    <property type="entry name" value="LYSINE-SPECIFIC DEMETHYLASE 5"/>
    <property type="match status" value="1"/>
</dbReference>
<feature type="domain" description="JmjC" evidence="16">
    <location>
        <begin position="711"/>
        <end position="877"/>
    </location>
</feature>
<feature type="compositionally biased region" description="Polar residues" evidence="12">
    <location>
        <begin position="79"/>
        <end position="99"/>
    </location>
</feature>
<keyword evidence="6" id="KW-0862">Zinc</keyword>
<reference evidence="17 18" key="1">
    <citation type="journal article" date="2011" name="J. Gen. Appl. Microbiol.">
        <title>Draft genome sequencing of the enigmatic basidiomycete Mixia osmundae.</title>
        <authorList>
            <person name="Nishida H."/>
            <person name="Nagatsuka Y."/>
            <person name="Sugiyama J."/>
        </authorList>
    </citation>
    <scope>NUCLEOTIDE SEQUENCE [LARGE SCALE GENOMIC DNA]</scope>
    <source>
        <strain evidence="18">CBS 9802 / IAM 14324 / JCM 22182 / KY 12970</strain>
    </source>
</reference>
<dbReference type="InterPro" id="IPR036431">
    <property type="entry name" value="ARID_dom_sf"/>
</dbReference>
<dbReference type="AlphaFoldDB" id="G7EA73"/>
<dbReference type="Gene3D" id="1.10.150.60">
    <property type="entry name" value="ARID DNA-binding domain"/>
    <property type="match status" value="1"/>
</dbReference>
<keyword evidence="18" id="KW-1185">Reference proteome</keyword>
<dbReference type="eggNOG" id="KOG1246">
    <property type="taxonomic scope" value="Eukaryota"/>
</dbReference>
<protein>
    <recommendedName>
        <fullName evidence="3">[histone H3]-trimethyl-L-lysine(4) demethylase</fullName>
        <ecNumber evidence="3">1.14.11.67</ecNumber>
    </recommendedName>
</protein>
<dbReference type="InterPro" id="IPR003349">
    <property type="entry name" value="JmjN"/>
</dbReference>
<dbReference type="Gene3D" id="3.30.40.10">
    <property type="entry name" value="Zinc/RING finger domain, C3HC4 (zinc finger)"/>
    <property type="match status" value="1"/>
</dbReference>
<evidence type="ECO:0000259" key="16">
    <source>
        <dbReference type="PROSITE" id="PS51184"/>
    </source>
</evidence>
<feature type="region of interest" description="Disordered" evidence="12">
    <location>
        <begin position="628"/>
        <end position="653"/>
    </location>
</feature>
<feature type="compositionally biased region" description="Basic residues" evidence="12">
    <location>
        <begin position="140"/>
        <end position="149"/>
    </location>
</feature>
<evidence type="ECO:0000256" key="10">
    <source>
        <dbReference type="ARBA" id="ARBA00048734"/>
    </source>
</evidence>
<dbReference type="InterPro" id="IPR013083">
    <property type="entry name" value="Znf_RING/FYVE/PHD"/>
</dbReference>
<dbReference type="Gene3D" id="2.60.120.650">
    <property type="entry name" value="Cupin"/>
    <property type="match status" value="1"/>
</dbReference>
<dbReference type="SMART" id="SM00249">
    <property type="entry name" value="PHD"/>
    <property type="match status" value="1"/>
</dbReference>
<name>G7EA73_MIXOS</name>
<organism evidence="17 18">
    <name type="scientific">Mixia osmundae (strain CBS 9802 / IAM 14324 / JCM 22182 / KY 12970)</name>
    <dbReference type="NCBI Taxonomy" id="764103"/>
    <lineage>
        <taxon>Eukaryota</taxon>
        <taxon>Fungi</taxon>
        <taxon>Dikarya</taxon>
        <taxon>Basidiomycota</taxon>
        <taxon>Pucciniomycotina</taxon>
        <taxon>Mixiomycetes</taxon>
        <taxon>Mixiales</taxon>
        <taxon>Mixiaceae</taxon>
        <taxon>Mixia</taxon>
    </lineage>
</organism>
<reference evidence="17 18" key="2">
    <citation type="journal article" date="2012" name="Open Biol.">
        <title>Characteristics of nucleosomes and linker DNA regions on the genome of the basidiomycete Mixia osmundae revealed by mono- and dinucleosome mapping.</title>
        <authorList>
            <person name="Nishida H."/>
            <person name="Kondo S."/>
            <person name="Matsumoto T."/>
            <person name="Suzuki Y."/>
            <person name="Yoshikawa H."/>
            <person name="Taylor T.D."/>
            <person name="Sugiyama J."/>
        </authorList>
    </citation>
    <scope>NUCLEOTIDE SEQUENCE [LARGE SCALE GENOMIC DNA]</scope>
    <source>
        <strain evidence="18">CBS 9802 / IAM 14324 / JCM 22182 / KY 12970</strain>
    </source>
</reference>
<keyword evidence="8" id="KW-0408">Iron</keyword>
<dbReference type="SUPFAM" id="SSF46774">
    <property type="entry name" value="ARID-like"/>
    <property type="match status" value="1"/>
</dbReference>
<evidence type="ECO:0000256" key="6">
    <source>
        <dbReference type="ARBA" id="ARBA00022833"/>
    </source>
</evidence>
<keyword evidence="4" id="KW-0479">Metal-binding</keyword>
<evidence type="ECO:0000259" key="13">
    <source>
        <dbReference type="PROSITE" id="PS50016"/>
    </source>
</evidence>
<evidence type="ECO:0000256" key="4">
    <source>
        <dbReference type="ARBA" id="ARBA00022723"/>
    </source>
</evidence>
<feature type="compositionally biased region" description="Pro residues" evidence="12">
    <location>
        <begin position="641"/>
        <end position="653"/>
    </location>
</feature>
<dbReference type="PROSITE" id="PS51184">
    <property type="entry name" value="JMJC"/>
    <property type="match status" value="1"/>
</dbReference>
<sequence>MDVHDPIHDLARLSGLKETDLSPHVPSIPRTADGNPSLASAFLSQQDLSIWSEQSRVPGSVIPDQTDLVRGDPDLDGNPTMQSATSQAAPESQDGQDSLATPKTPKRVRHRRRTPPPVSVISSLDVTFDDEPIEYAPVKPTHRNRKKPTGRMSSQQSGPAVEGGARAVLIRDAKDQANEGISSSLDALTGRKEKSLAEQLIGRIHTSRHGGVAADFAPPVNFETIRTITPREETVSAGEKNRLFGLAEAPTYYPTQDEFQDPLKYIESLSKIASQYGICKVVPPEGWKPTFSIPTETFRFKTRLQRLNALEASARANLNFLEQLYIFHKQRECAKVRLTSLPTVNRRPVNLFLLQKAVSSRGGFDIVSRDRKWQEVSLAIGIDPKSTSATSALKATYAKLICPFEEHVELVKTTSAKKTPVQLLTPVASTSTSPATPLRRKTRSLGPVPEVPIFKDFVKPVAEDTLKAEEVLDEADIAIGLPLHDLPPEDVGDACETCHADNRASKMLLCDECDRGYHIHCLTPPLKSIPKGRWICKDCLMSTGRDFGFDEGDEHSFHSFRRRADEFKSLWVKRHPPAYMQPEGASLEQPASINDKILAGTYDDLDGVPIEEEEGFDAKWLRESSLDGLPIDSSRTGTPACPDPMPAPREPTPPLTAPLPIDLALEDYIEREFWRLVETTDETVEVEYGADLHTNDTSSGFPEKRRNARDPYARDAWNLNNIPTAPSSLLRHIRGNISGMTVPWLYVGMVFSTFAWHKEDHYTYSINYQHWGDTKTWYGVPGDDDIHLEAAVKAAAPELFEQQPDLMFQLVTLMSPGRLKEAGVRVYACDQRANEFVITFPRAYHAGFNHGLNVNEAVNFSLPSWLADDLACVTHYQQLQKHPVFSHDQLVCTIAERDSTASMACHLRPLIDEMVSRELRHRDYARRAFQTLGGLVETVDPSHRVEDDYQCQSCKCFAYLGTLVFMPPIEPEYDAPDSPLSSIASMDDARSELETALAGTASLFMRPTISDAALLPSLPVVPRLTLVQSLSSSRADSPLTELSSVPRSGSSRSRSRQTSSAPGPQKPKIVWNGPKVYCARHARALLKALPGLVPTFRLHYSDDELLGIQAMVRQRTRSSEPFHETDASSESSMLSDDSQKRKRAHSDSDTSVDSHSDEKRARLPTPVSL</sequence>
<feature type="compositionally biased region" description="Basic residues" evidence="12">
    <location>
        <begin position="104"/>
        <end position="114"/>
    </location>
</feature>
<dbReference type="GO" id="GO:0000785">
    <property type="term" value="C:chromatin"/>
    <property type="evidence" value="ECO:0007669"/>
    <property type="project" value="TreeGrafter"/>
</dbReference>
<dbReference type="CDD" id="cd16100">
    <property type="entry name" value="ARID"/>
    <property type="match status" value="1"/>
</dbReference>
<dbReference type="GO" id="GO:0034647">
    <property type="term" value="F:histone H3K4me/H3K4me2/H3K4me3 demethylase activity"/>
    <property type="evidence" value="ECO:0007669"/>
    <property type="project" value="UniProtKB-EC"/>
</dbReference>
<dbReference type="PROSITE" id="PS51011">
    <property type="entry name" value="ARID"/>
    <property type="match status" value="1"/>
</dbReference>
<evidence type="ECO:0000256" key="1">
    <source>
        <dbReference type="ARBA" id="ARBA00004123"/>
    </source>
</evidence>
<keyword evidence="9" id="KW-0539">Nucleus</keyword>
<keyword evidence="5 11" id="KW-0863">Zinc-finger</keyword>
<dbReference type="GO" id="GO:0006355">
    <property type="term" value="P:regulation of DNA-templated transcription"/>
    <property type="evidence" value="ECO:0007669"/>
    <property type="project" value="TreeGrafter"/>
</dbReference>
<dbReference type="InterPro" id="IPR003347">
    <property type="entry name" value="JmjC_dom"/>
</dbReference>
<dbReference type="RefSeq" id="XP_014566205.1">
    <property type="nucleotide sequence ID" value="XM_014710719.1"/>
</dbReference>
<dbReference type="InterPro" id="IPR001606">
    <property type="entry name" value="ARID_dom"/>
</dbReference>
<dbReference type="SMART" id="SM00545">
    <property type="entry name" value="JmjN"/>
    <property type="match status" value="1"/>
</dbReference>
<dbReference type="PANTHER" id="PTHR10694">
    <property type="entry name" value="LYSINE-SPECIFIC DEMETHYLASE"/>
    <property type="match status" value="1"/>
</dbReference>
<dbReference type="GO" id="GO:0005634">
    <property type="term" value="C:nucleus"/>
    <property type="evidence" value="ECO:0007669"/>
    <property type="project" value="UniProtKB-SubCell"/>
</dbReference>
<evidence type="ECO:0000313" key="17">
    <source>
        <dbReference type="EMBL" id="GAA99733.1"/>
    </source>
</evidence>
<dbReference type="InterPro" id="IPR011011">
    <property type="entry name" value="Znf_FYVE_PHD"/>
</dbReference>
<dbReference type="InterPro" id="IPR019787">
    <property type="entry name" value="Znf_PHD-finger"/>
</dbReference>
<feature type="region of interest" description="Disordered" evidence="12">
    <location>
        <begin position="1115"/>
        <end position="1169"/>
    </location>
</feature>
<dbReference type="GO" id="GO:0008270">
    <property type="term" value="F:zinc ion binding"/>
    <property type="evidence" value="ECO:0007669"/>
    <property type="project" value="UniProtKB-KW"/>
</dbReference>
<feature type="compositionally biased region" description="Low complexity" evidence="12">
    <location>
        <begin position="1043"/>
        <end position="1060"/>
    </location>
</feature>
<evidence type="ECO:0000256" key="2">
    <source>
        <dbReference type="ARBA" id="ARBA00006801"/>
    </source>
</evidence>
<proteinExistence type="inferred from homology"/>
<keyword evidence="7" id="KW-0560">Oxidoreductase</keyword>
<dbReference type="Proteomes" id="UP000009131">
    <property type="component" value="Unassembled WGS sequence"/>
</dbReference>
<evidence type="ECO:0000259" key="14">
    <source>
        <dbReference type="PROSITE" id="PS51011"/>
    </source>
</evidence>
<dbReference type="PROSITE" id="PS51183">
    <property type="entry name" value="JMJN"/>
    <property type="match status" value="1"/>
</dbReference>
<dbReference type="InterPro" id="IPR048615">
    <property type="entry name" value="KDM5_C-hel"/>
</dbReference>
<feature type="domain" description="PHD-type" evidence="13">
    <location>
        <begin position="492"/>
        <end position="542"/>
    </location>
</feature>